<keyword evidence="9 11" id="KW-0472">Membrane</keyword>
<dbReference type="InterPro" id="IPR035908">
    <property type="entry name" value="F0_ATP_A_sf"/>
</dbReference>
<dbReference type="AlphaFoldDB" id="A0A3Q9HRC4"/>
<feature type="transmembrane region" description="Helical" evidence="11">
    <location>
        <begin position="105"/>
        <end position="123"/>
    </location>
</feature>
<dbReference type="KEGG" id="aft:BBF96_11725"/>
<evidence type="ECO:0000256" key="10">
    <source>
        <dbReference type="ARBA" id="ARBA00023310"/>
    </source>
</evidence>
<dbReference type="GO" id="GO:0045259">
    <property type="term" value="C:proton-transporting ATP synthase complex"/>
    <property type="evidence" value="ECO:0007669"/>
    <property type="project" value="UniProtKB-KW"/>
</dbReference>
<dbReference type="PANTHER" id="PTHR42823">
    <property type="entry name" value="ATP SYNTHASE SUBUNIT A, CHLOROPLASTIC"/>
    <property type="match status" value="1"/>
</dbReference>
<evidence type="ECO:0000256" key="4">
    <source>
        <dbReference type="ARBA" id="ARBA00022547"/>
    </source>
</evidence>
<feature type="transmembrane region" description="Helical" evidence="11">
    <location>
        <begin position="20"/>
        <end position="39"/>
    </location>
</feature>
<dbReference type="InterPro" id="IPR000568">
    <property type="entry name" value="ATP_synth_F0_asu"/>
</dbReference>
<comment type="subcellular location">
    <subcellularLocation>
        <location evidence="11 12">Cell membrane</location>
        <topology evidence="11 12">Multi-pass membrane protein</topology>
    </subcellularLocation>
    <subcellularLocation>
        <location evidence="1">Membrane</location>
        <topology evidence="1">Multi-pass membrane protein</topology>
    </subcellularLocation>
</comment>
<organism evidence="13 14">
    <name type="scientific">Anoxybacter fermentans</name>
    <dbReference type="NCBI Taxonomy" id="1323375"/>
    <lineage>
        <taxon>Bacteria</taxon>
        <taxon>Bacillati</taxon>
        <taxon>Bacillota</taxon>
        <taxon>Clostridia</taxon>
        <taxon>Halanaerobiales</taxon>
        <taxon>Anoxybacter</taxon>
    </lineage>
</organism>
<keyword evidence="5 11" id="KW-0812">Transmembrane</keyword>
<reference evidence="13 14" key="1">
    <citation type="submission" date="2016-07" db="EMBL/GenBank/DDBJ databases">
        <title>Genome and transcriptome analysis of iron-reducing fermentative bacteria Anoxybacter fermentans.</title>
        <authorList>
            <person name="Zeng X."/>
            <person name="Shao Z."/>
        </authorList>
    </citation>
    <scope>NUCLEOTIDE SEQUENCE [LARGE SCALE GENOMIC DNA]</scope>
    <source>
        <strain evidence="13 14">DY22613</strain>
    </source>
</reference>
<keyword evidence="7 11" id="KW-1133">Transmembrane helix</keyword>
<feature type="transmembrane region" description="Helical" evidence="11">
    <location>
        <begin position="190"/>
        <end position="214"/>
    </location>
</feature>
<evidence type="ECO:0000256" key="11">
    <source>
        <dbReference type="HAMAP-Rule" id="MF_01393"/>
    </source>
</evidence>
<dbReference type="OrthoDB" id="9789241at2"/>
<dbReference type="GO" id="GO:0005886">
    <property type="term" value="C:plasma membrane"/>
    <property type="evidence" value="ECO:0007669"/>
    <property type="project" value="UniProtKB-SubCell"/>
</dbReference>
<dbReference type="InterPro" id="IPR023011">
    <property type="entry name" value="ATP_synth_F0_asu_AS"/>
</dbReference>
<evidence type="ECO:0000256" key="12">
    <source>
        <dbReference type="RuleBase" id="RU000483"/>
    </source>
</evidence>
<keyword evidence="6 11" id="KW-0375">Hydrogen ion transport</keyword>
<keyword evidence="3 11" id="KW-0813">Transport</keyword>
<dbReference type="PANTHER" id="PTHR42823:SF3">
    <property type="entry name" value="ATP SYNTHASE SUBUNIT A, CHLOROPLASTIC"/>
    <property type="match status" value="1"/>
</dbReference>
<keyword evidence="4 11" id="KW-0138">CF(0)</keyword>
<evidence type="ECO:0000256" key="5">
    <source>
        <dbReference type="ARBA" id="ARBA00022692"/>
    </source>
</evidence>
<gene>
    <name evidence="11" type="primary">atpB</name>
    <name evidence="13" type="ORF">BBF96_11725</name>
</gene>
<dbReference type="Proteomes" id="UP000267250">
    <property type="component" value="Chromosome"/>
</dbReference>
<dbReference type="NCBIfam" id="TIGR01131">
    <property type="entry name" value="ATP_synt_6_or_A"/>
    <property type="match status" value="1"/>
</dbReference>
<dbReference type="GO" id="GO:0046933">
    <property type="term" value="F:proton-transporting ATP synthase activity, rotational mechanism"/>
    <property type="evidence" value="ECO:0007669"/>
    <property type="project" value="UniProtKB-UniRule"/>
</dbReference>
<comment type="function">
    <text evidence="11 12">Key component of the proton channel; it plays a direct role in the translocation of protons across the membrane.</text>
</comment>
<dbReference type="EMBL" id="CP016379">
    <property type="protein sequence ID" value="AZR74002.1"/>
    <property type="molecule type" value="Genomic_DNA"/>
</dbReference>
<dbReference type="CDD" id="cd00310">
    <property type="entry name" value="ATP-synt_Fo_a_6"/>
    <property type="match status" value="1"/>
</dbReference>
<evidence type="ECO:0000256" key="3">
    <source>
        <dbReference type="ARBA" id="ARBA00022448"/>
    </source>
</evidence>
<evidence type="ECO:0000256" key="2">
    <source>
        <dbReference type="ARBA" id="ARBA00006810"/>
    </source>
</evidence>
<evidence type="ECO:0000256" key="9">
    <source>
        <dbReference type="ARBA" id="ARBA00023136"/>
    </source>
</evidence>
<dbReference type="SUPFAM" id="SSF81336">
    <property type="entry name" value="F1F0 ATP synthase subunit A"/>
    <property type="match status" value="1"/>
</dbReference>
<proteinExistence type="inferred from homology"/>
<comment type="similarity">
    <text evidence="2 11 12">Belongs to the ATPase A chain family.</text>
</comment>
<evidence type="ECO:0000256" key="1">
    <source>
        <dbReference type="ARBA" id="ARBA00004141"/>
    </source>
</evidence>
<name>A0A3Q9HRC4_9FIRM</name>
<dbReference type="Gene3D" id="1.20.120.220">
    <property type="entry name" value="ATP synthase, F0 complex, subunit A"/>
    <property type="match status" value="1"/>
</dbReference>
<sequence length="218" mass="23756">MNVGPKVLVSINNVPFITDTLVTAWVIVILLIIFAKVVTSNLKMIPGRLQMVAEVFVTTIIDFIDGLMPGEGRKYLPLIGTIFLFIGVSNLSGFIPFVNNPTADLNTTLGFALVVFVVSHYAGSKAQGVWNYLKGFAQPVPFLLPLNIISEMAKPVSHSFRLFGNILGGGIILGIAMKFIPWFLPVPLIAWFDLFVGVIQALIFTMLSIVYIAVAKDG</sequence>
<accession>A0A3Q9HRC4</accession>
<evidence type="ECO:0000313" key="13">
    <source>
        <dbReference type="EMBL" id="AZR74002.1"/>
    </source>
</evidence>
<dbReference type="PRINTS" id="PR00123">
    <property type="entry name" value="ATPASEA"/>
</dbReference>
<dbReference type="InterPro" id="IPR045082">
    <property type="entry name" value="ATP_syn_F0_a_bact/chloroplast"/>
</dbReference>
<feature type="transmembrane region" description="Helical" evidence="11">
    <location>
        <begin position="162"/>
        <end position="184"/>
    </location>
</feature>
<evidence type="ECO:0000256" key="6">
    <source>
        <dbReference type="ARBA" id="ARBA00022781"/>
    </source>
</evidence>
<dbReference type="Pfam" id="PF00119">
    <property type="entry name" value="ATP-synt_A"/>
    <property type="match status" value="1"/>
</dbReference>
<keyword evidence="11" id="KW-1003">Cell membrane</keyword>
<evidence type="ECO:0000256" key="7">
    <source>
        <dbReference type="ARBA" id="ARBA00022989"/>
    </source>
</evidence>
<dbReference type="GO" id="GO:0042777">
    <property type="term" value="P:proton motive force-driven plasma membrane ATP synthesis"/>
    <property type="evidence" value="ECO:0007669"/>
    <property type="project" value="TreeGrafter"/>
</dbReference>
<evidence type="ECO:0000313" key="14">
    <source>
        <dbReference type="Proteomes" id="UP000267250"/>
    </source>
</evidence>
<protein>
    <recommendedName>
        <fullName evidence="11 12">ATP synthase subunit a</fullName>
    </recommendedName>
    <alternativeName>
        <fullName evidence="11">ATP synthase F0 sector subunit a</fullName>
    </alternativeName>
    <alternativeName>
        <fullName evidence="11">F-ATPase subunit 6</fullName>
    </alternativeName>
</protein>
<keyword evidence="14" id="KW-1185">Reference proteome</keyword>
<dbReference type="PROSITE" id="PS00449">
    <property type="entry name" value="ATPASE_A"/>
    <property type="match status" value="1"/>
</dbReference>
<keyword evidence="10 11" id="KW-0066">ATP synthesis</keyword>
<dbReference type="HAMAP" id="MF_01393">
    <property type="entry name" value="ATP_synth_a_bact"/>
    <property type="match status" value="1"/>
</dbReference>
<evidence type="ECO:0000256" key="8">
    <source>
        <dbReference type="ARBA" id="ARBA00023065"/>
    </source>
</evidence>
<feature type="transmembrane region" description="Helical" evidence="11">
    <location>
        <begin position="75"/>
        <end position="98"/>
    </location>
</feature>
<keyword evidence="8 11" id="KW-0406">Ion transport</keyword>